<dbReference type="PANTHER" id="PTHR47515:SF1">
    <property type="entry name" value="BLR2054 PROTEIN"/>
    <property type="match status" value="1"/>
</dbReference>
<dbReference type="InterPro" id="IPR001584">
    <property type="entry name" value="Integrase_cat-core"/>
</dbReference>
<dbReference type="InterPro" id="IPR036397">
    <property type="entry name" value="RNaseH_sf"/>
</dbReference>
<dbReference type="GO" id="GO:0006313">
    <property type="term" value="P:DNA transposition"/>
    <property type="evidence" value="ECO:0007669"/>
    <property type="project" value="InterPro"/>
</dbReference>
<reference evidence="5" key="1">
    <citation type="submission" date="2018-08" db="EMBL/GenBank/DDBJ databases">
        <authorList>
            <person name="Im W.T."/>
        </authorList>
    </citation>
    <scope>NUCLEOTIDE SEQUENCE [LARGE SCALE GENOMIC DNA]</scope>
    <source>
        <strain evidence="5">LA-28</strain>
    </source>
</reference>
<dbReference type="GO" id="GO:0004803">
    <property type="term" value="F:transposase activity"/>
    <property type="evidence" value="ECO:0007669"/>
    <property type="project" value="InterPro"/>
</dbReference>
<dbReference type="EMBL" id="QURN01000020">
    <property type="protein sequence ID" value="RFC64020.1"/>
    <property type="molecule type" value="Genomic_DNA"/>
</dbReference>
<dbReference type="InterPro" id="IPR012337">
    <property type="entry name" value="RNaseH-like_sf"/>
</dbReference>
<feature type="domain" description="Integrase catalytic" evidence="3">
    <location>
        <begin position="207"/>
        <end position="367"/>
    </location>
</feature>
<accession>A0A371X461</accession>
<dbReference type="GO" id="GO:0015074">
    <property type="term" value="P:DNA integration"/>
    <property type="evidence" value="ECO:0007669"/>
    <property type="project" value="InterPro"/>
</dbReference>
<evidence type="ECO:0000313" key="5">
    <source>
        <dbReference type="Proteomes" id="UP000262379"/>
    </source>
</evidence>
<evidence type="ECO:0000259" key="3">
    <source>
        <dbReference type="PROSITE" id="PS50994"/>
    </source>
</evidence>
<dbReference type="GO" id="GO:0003677">
    <property type="term" value="F:DNA binding"/>
    <property type="evidence" value="ECO:0007669"/>
    <property type="project" value="InterPro"/>
</dbReference>
<comment type="caution">
    <text evidence="4">The sequence shown here is derived from an EMBL/GenBank/DDBJ whole genome shotgun (WGS) entry which is preliminary data.</text>
</comment>
<name>A0A371X461_9HYPH</name>
<organism evidence="4 5">
    <name type="scientific">Mesorhizobium denitrificans</name>
    <dbReference type="NCBI Taxonomy" id="2294114"/>
    <lineage>
        <taxon>Bacteria</taxon>
        <taxon>Pseudomonadati</taxon>
        <taxon>Pseudomonadota</taxon>
        <taxon>Alphaproteobacteria</taxon>
        <taxon>Hyphomicrobiales</taxon>
        <taxon>Phyllobacteriaceae</taxon>
        <taxon>Mesorhizobium</taxon>
    </lineage>
</organism>
<dbReference type="InterPro" id="IPR048020">
    <property type="entry name" value="Transpos_IS3"/>
</dbReference>
<dbReference type="SUPFAM" id="SSF46689">
    <property type="entry name" value="Homeodomain-like"/>
    <property type="match status" value="1"/>
</dbReference>
<dbReference type="Proteomes" id="UP000262379">
    <property type="component" value="Unassembled WGS sequence"/>
</dbReference>
<sequence>MAAKRHKAEEIVAKLRQVDVLNAQGKSMAEAIRSIGVTEVTYYRWRSEYGGLKGNQVKRLKELEAENARLRRAVSDLTLDKMILAEAAKGKLLSPARRRACVDHVTDELKVSERRACRVLGQHRSTQRKIAKTPDDEAALTADITALALQYGRYGYRRITAMLHQAGWIVNVKRVKRIWRREGLKVPHKQPKRGRLWLNDSSCIRLRPEYPNHVWSYDFVEDRTHNGRKIRMLNVIDEFTRECIAIRVERKLKAVDVIDVLSDLFILRGIPTHIRSDNGPEFIAKALREWIAAVGAKTAYIMPGSPWENGYCESFNSKLRDELLNGEIFYTLKEAKIVIENWRRHYNTVRPHSSLGYKPPSPEAFVWPHRNGPASTPAVASRPSTH</sequence>
<keyword evidence="5" id="KW-1185">Reference proteome</keyword>
<dbReference type="PANTHER" id="PTHR47515">
    <property type="entry name" value="LOW CALCIUM RESPONSE LOCUS PROTEIN T"/>
    <property type="match status" value="1"/>
</dbReference>
<evidence type="ECO:0000256" key="1">
    <source>
        <dbReference type="SAM" id="Coils"/>
    </source>
</evidence>
<proteinExistence type="predicted"/>
<protein>
    <submittedName>
        <fullName evidence="4">IS3 family transposase</fullName>
    </submittedName>
</protein>
<dbReference type="InterPro" id="IPR009057">
    <property type="entry name" value="Homeodomain-like_sf"/>
</dbReference>
<evidence type="ECO:0000313" key="4">
    <source>
        <dbReference type="EMBL" id="RFC64020.1"/>
    </source>
</evidence>
<dbReference type="AlphaFoldDB" id="A0A371X461"/>
<gene>
    <name evidence="4" type="ORF">DY251_19725</name>
</gene>
<dbReference type="NCBIfam" id="NF033516">
    <property type="entry name" value="transpos_IS3"/>
    <property type="match status" value="1"/>
</dbReference>
<dbReference type="InterPro" id="IPR002514">
    <property type="entry name" value="Transposase_8"/>
</dbReference>
<dbReference type="Gene3D" id="3.30.420.10">
    <property type="entry name" value="Ribonuclease H-like superfamily/Ribonuclease H"/>
    <property type="match status" value="1"/>
</dbReference>
<evidence type="ECO:0000256" key="2">
    <source>
        <dbReference type="SAM" id="MobiDB-lite"/>
    </source>
</evidence>
<dbReference type="PROSITE" id="PS50994">
    <property type="entry name" value="INTEGRASE"/>
    <property type="match status" value="1"/>
</dbReference>
<keyword evidence="1" id="KW-0175">Coiled coil</keyword>
<dbReference type="SUPFAM" id="SSF53098">
    <property type="entry name" value="Ribonuclease H-like"/>
    <property type="match status" value="1"/>
</dbReference>
<dbReference type="Pfam" id="PF01527">
    <property type="entry name" value="HTH_Tnp_1"/>
    <property type="match status" value="1"/>
</dbReference>
<feature type="coiled-coil region" evidence="1">
    <location>
        <begin position="53"/>
        <end position="80"/>
    </location>
</feature>
<dbReference type="Pfam" id="PF13683">
    <property type="entry name" value="rve_3"/>
    <property type="match status" value="1"/>
</dbReference>
<dbReference type="Pfam" id="PF13276">
    <property type="entry name" value="HTH_21"/>
    <property type="match status" value="1"/>
</dbReference>
<feature type="region of interest" description="Disordered" evidence="2">
    <location>
        <begin position="366"/>
        <end position="386"/>
    </location>
</feature>
<dbReference type="InterPro" id="IPR025948">
    <property type="entry name" value="HTH-like_dom"/>
</dbReference>
<dbReference type="RefSeq" id="WP_116625635.1">
    <property type="nucleotide sequence ID" value="NZ_QURN01000020.1"/>
</dbReference>